<protein>
    <submittedName>
        <fullName evidence="2">Uncharacterized protein</fullName>
    </submittedName>
</protein>
<keyword evidence="2" id="KW-0614">Plasmid</keyword>
<feature type="compositionally biased region" description="Basic and acidic residues" evidence="1">
    <location>
        <begin position="65"/>
        <end position="88"/>
    </location>
</feature>
<feature type="region of interest" description="Disordered" evidence="1">
    <location>
        <begin position="62"/>
        <end position="113"/>
    </location>
</feature>
<evidence type="ECO:0000313" key="2">
    <source>
        <dbReference type="EMBL" id="AJT51559.1"/>
    </source>
</evidence>
<dbReference type="AlphaFoldDB" id="A0A0D4CNA3"/>
<dbReference type="HOGENOM" id="CLU_2130312_0_0_9"/>
<proteinExistence type="predicted"/>
<dbReference type="EMBL" id="CP011014">
    <property type="protein sequence ID" value="AJT51559.1"/>
    <property type="molecule type" value="Genomic_DNA"/>
</dbReference>
<dbReference type="RefSeq" id="WP_039946357.1">
    <property type="nucleotide sequence ID" value="NZ_CP011014.1"/>
</dbReference>
<evidence type="ECO:0000256" key="1">
    <source>
        <dbReference type="SAM" id="MobiDB-lite"/>
    </source>
</evidence>
<name>A0A0D4CNA3_LIMMU</name>
<evidence type="ECO:0000313" key="3">
    <source>
        <dbReference type="Proteomes" id="UP000003645"/>
    </source>
</evidence>
<reference evidence="2 3" key="1">
    <citation type="journal article" date="2012" name="J. Bacteriol.">
        <title>Genome sequence of Lactobacillus mucosae LM1, isolated from piglet feces.</title>
        <authorList>
            <person name="Lee J.H."/>
            <person name="Valeriano V.D."/>
            <person name="Shin Y.R."/>
            <person name="Chae J.P."/>
            <person name="Kim G.B."/>
            <person name="Ham J.S."/>
            <person name="Chun J."/>
            <person name="Kang D.K."/>
        </authorList>
    </citation>
    <scope>NUCLEOTIDE SEQUENCE [LARGE SCALE GENOMIC DNA]</scope>
    <source>
        <strain evidence="2 3">LM1</strain>
        <plasmid evidence="2">pLM1</plasmid>
    </source>
</reference>
<dbReference type="Proteomes" id="UP000003645">
    <property type="component" value="Plasmid pLM1"/>
</dbReference>
<organism evidence="2 3">
    <name type="scientific">Limosilactobacillus mucosae LM1</name>
    <dbReference type="NCBI Taxonomy" id="1130798"/>
    <lineage>
        <taxon>Bacteria</taxon>
        <taxon>Bacillati</taxon>
        <taxon>Bacillota</taxon>
        <taxon>Bacilli</taxon>
        <taxon>Lactobacillales</taxon>
        <taxon>Lactobacillaceae</taxon>
        <taxon>Limosilactobacillus</taxon>
    </lineage>
</organism>
<keyword evidence="3" id="KW-1185">Reference proteome</keyword>
<gene>
    <name evidence="2" type="ORF">LBLM1_11045</name>
</gene>
<geneLocation type="plasmid" evidence="2 3">
    <name>pLM1</name>
</geneLocation>
<sequence>MVQSKSRQKTMRLSADEDVQRWTDNQKNFSQSINTAIHLVIDMCGEGDIHAAIRKMAIEKAGFSAREEKSVPKKETMQTDNLRQDDSLAAKTPKPTRQDENSSDDPFNMFSVK</sequence>
<dbReference type="KEGG" id="lmu:LBLM1_11045"/>
<accession>A0A0D4CNA3</accession>